<dbReference type="Proteomes" id="UP000516349">
    <property type="component" value="Chromosome"/>
</dbReference>
<dbReference type="PROSITE" id="PS01085">
    <property type="entry name" value="RIBUL_P_3_EPIMER_1"/>
    <property type="match status" value="1"/>
</dbReference>
<dbReference type="InterPro" id="IPR011060">
    <property type="entry name" value="RibuloseP-bd_barrel"/>
</dbReference>
<dbReference type="PIRSF" id="PIRSF001461">
    <property type="entry name" value="RPE"/>
    <property type="match status" value="1"/>
</dbReference>
<name>A0A7H1NQR1_9PROT</name>
<dbReference type="EMBL" id="CP060244">
    <property type="protein sequence ID" value="QNT78121.1"/>
    <property type="molecule type" value="Genomic_DNA"/>
</dbReference>
<keyword evidence="13" id="KW-0170">Cobalt</keyword>
<feature type="binding site" evidence="10">
    <location>
        <begin position="179"/>
        <end position="181"/>
    </location>
    <ligand>
        <name>substrate</name>
    </ligand>
</feature>
<evidence type="ECO:0000256" key="14">
    <source>
        <dbReference type="PIRSR" id="PIRSR001461-3"/>
    </source>
</evidence>
<comment type="similarity">
    <text evidence="6 10 11">Belongs to the ribulose-phosphate 3-epimerase family.</text>
</comment>
<evidence type="ECO:0000256" key="6">
    <source>
        <dbReference type="ARBA" id="ARBA00009541"/>
    </source>
</evidence>
<keyword evidence="8 10" id="KW-0479">Metal-binding</keyword>
<dbReference type="PANTHER" id="PTHR11749">
    <property type="entry name" value="RIBULOSE-5-PHOSPHATE-3-EPIMERASE"/>
    <property type="match status" value="1"/>
</dbReference>
<dbReference type="Pfam" id="PF00834">
    <property type="entry name" value="Ribul_P_3_epim"/>
    <property type="match status" value="1"/>
</dbReference>
<dbReference type="GO" id="GO:0046872">
    <property type="term" value="F:metal ion binding"/>
    <property type="evidence" value="ECO:0007669"/>
    <property type="project" value="UniProtKB-UniRule"/>
</dbReference>
<dbReference type="AlphaFoldDB" id="A0A7H1NQR1"/>
<sequence>MPKLTPPLVAPSLLSADFSRAGEEAAAVEKAGADWLHLDVMDGHFVPNITFGPLMLQALRPHVKIPFDVHLMIQPVDLFLEPFVKAGANHLLVHIESGPHVYRTLQHIQALGAKPGIVLCPATPPEAISEVMGIVDIILVMTVNPGFGGQQFLPSQLEKIRKIREMIEKTGRDIRLMVDGGINHETAPLAVAAGADVIVAGTAVYGQKDYAEAIKRLKSFS</sequence>
<evidence type="ECO:0000256" key="12">
    <source>
        <dbReference type="PIRSR" id="PIRSR001461-1"/>
    </source>
</evidence>
<evidence type="ECO:0000313" key="16">
    <source>
        <dbReference type="Proteomes" id="UP000516349"/>
    </source>
</evidence>
<evidence type="ECO:0000256" key="2">
    <source>
        <dbReference type="ARBA" id="ARBA00001936"/>
    </source>
</evidence>
<organism evidence="15 16">
    <name type="scientific">Entomobacter blattae</name>
    <dbReference type="NCBI Taxonomy" id="2762277"/>
    <lineage>
        <taxon>Bacteria</taxon>
        <taxon>Pseudomonadati</taxon>
        <taxon>Pseudomonadota</taxon>
        <taxon>Alphaproteobacteria</taxon>
        <taxon>Acetobacterales</taxon>
        <taxon>Acetobacteraceae</taxon>
        <taxon>Entomobacter</taxon>
    </lineage>
</organism>
<comment type="catalytic activity">
    <reaction evidence="1 10 11">
        <text>D-ribulose 5-phosphate = D-xylulose 5-phosphate</text>
        <dbReference type="Rhea" id="RHEA:13677"/>
        <dbReference type="ChEBI" id="CHEBI:57737"/>
        <dbReference type="ChEBI" id="CHEBI:58121"/>
        <dbReference type="EC" id="5.1.3.1"/>
    </reaction>
</comment>
<dbReference type="SUPFAM" id="SSF51366">
    <property type="entry name" value="Ribulose-phoshate binding barrel"/>
    <property type="match status" value="1"/>
</dbReference>
<evidence type="ECO:0000256" key="13">
    <source>
        <dbReference type="PIRSR" id="PIRSR001461-2"/>
    </source>
</evidence>
<gene>
    <name evidence="10 15" type="primary">rpe</name>
    <name evidence="15" type="ORF">JGUZn3_08890</name>
</gene>
<dbReference type="GO" id="GO:0005737">
    <property type="term" value="C:cytoplasm"/>
    <property type="evidence" value="ECO:0007669"/>
    <property type="project" value="UniProtKB-ARBA"/>
</dbReference>
<dbReference type="KEGG" id="ebla:JGUZn3_08890"/>
<comment type="cofactor">
    <cofactor evidence="2">
        <name>Mn(2+)</name>
        <dbReference type="ChEBI" id="CHEBI:29035"/>
    </cofactor>
</comment>
<evidence type="ECO:0000256" key="5">
    <source>
        <dbReference type="ARBA" id="ARBA00001954"/>
    </source>
</evidence>
<comment type="cofactor">
    <cofactor evidence="5">
        <name>Fe(2+)</name>
        <dbReference type="ChEBI" id="CHEBI:29033"/>
    </cofactor>
</comment>
<feature type="active site" description="Proton acceptor" evidence="10 12">
    <location>
        <position position="39"/>
    </location>
</feature>
<dbReference type="InterPro" id="IPR026019">
    <property type="entry name" value="Ribul_P_3_epim"/>
</dbReference>
<dbReference type="EC" id="5.1.3.1" evidence="7 10"/>
<keyword evidence="13" id="KW-0862">Zinc</keyword>
<evidence type="ECO:0000313" key="15">
    <source>
        <dbReference type="EMBL" id="QNT78121.1"/>
    </source>
</evidence>
<dbReference type="GO" id="GO:0019323">
    <property type="term" value="P:pentose catabolic process"/>
    <property type="evidence" value="ECO:0007669"/>
    <property type="project" value="UniProtKB-UniRule"/>
</dbReference>
<dbReference type="NCBIfam" id="TIGR01163">
    <property type="entry name" value="rpe"/>
    <property type="match status" value="1"/>
</dbReference>
<feature type="binding site" evidence="10 14">
    <location>
        <begin position="146"/>
        <end position="149"/>
    </location>
    <ligand>
        <name>substrate</name>
    </ligand>
</feature>
<dbReference type="NCBIfam" id="NF004076">
    <property type="entry name" value="PRK05581.1-4"/>
    <property type="match status" value="1"/>
</dbReference>
<comment type="caution">
    <text evidence="10">Lacks conserved residue(s) required for the propagation of feature annotation.</text>
</comment>
<keyword evidence="10 11" id="KW-0119">Carbohydrate metabolism</keyword>
<comment type="cofactor">
    <cofactor evidence="4">
        <name>Zn(2+)</name>
        <dbReference type="ChEBI" id="CHEBI:29105"/>
    </cofactor>
</comment>
<feature type="binding site" evidence="10 13">
    <location>
        <position position="39"/>
    </location>
    <ligand>
        <name>a divalent metal cation</name>
        <dbReference type="ChEBI" id="CHEBI:60240"/>
    </ligand>
</feature>
<feature type="binding site" evidence="10 14">
    <location>
        <position position="70"/>
    </location>
    <ligand>
        <name>substrate</name>
    </ligand>
</feature>
<feature type="binding site" evidence="14">
    <location>
        <begin position="201"/>
        <end position="202"/>
    </location>
    <ligand>
        <name>substrate</name>
    </ligand>
</feature>
<feature type="binding site" evidence="10 14">
    <location>
        <position position="12"/>
    </location>
    <ligand>
        <name>substrate</name>
    </ligand>
</feature>
<dbReference type="GO" id="GO:0006098">
    <property type="term" value="P:pentose-phosphate shunt"/>
    <property type="evidence" value="ECO:0007669"/>
    <property type="project" value="UniProtKB-UniRule"/>
</dbReference>
<reference evidence="15 16" key="1">
    <citation type="submission" date="2020-08" db="EMBL/GenBank/DDBJ databases">
        <title>Complete genome sequence of Entomobacter blattae G55GP.</title>
        <authorList>
            <person name="Poehlein A."/>
            <person name="Guzman J."/>
            <person name="Daniel R."/>
            <person name="Vilcinskas A."/>
        </authorList>
    </citation>
    <scope>NUCLEOTIDE SEQUENCE [LARGE SCALE GENOMIC DNA]</scope>
    <source>
        <strain evidence="15 16">G55GP</strain>
    </source>
</reference>
<feature type="binding site" evidence="10 13">
    <location>
        <position position="179"/>
    </location>
    <ligand>
        <name>a divalent metal cation</name>
        <dbReference type="ChEBI" id="CHEBI:60240"/>
    </ligand>
</feature>
<comment type="cofactor">
    <cofactor evidence="10 13">
        <name>a divalent metal cation</name>
        <dbReference type="ChEBI" id="CHEBI:60240"/>
    </cofactor>
    <text evidence="10 13">Binds 1 divalent metal cation per subunit.</text>
</comment>
<keyword evidence="13" id="KW-0464">Manganese</keyword>
<feature type="binding site" evidence="14">
    <location>
        <position position="181"/>
    </location>
    <ligand>
        <name>substrate</name>
    </ligand>
</feature>
<dbReference type="GO" id="GO:0004750">
    <property type="term" value="F:D-ribulose-phosphate 3-epimerase activity"/>
    <property type="evidence" value="ECO:0007669"/>
    <property type="project" value="UniProtKB-UniRule"/>
</dbReference>
<comment type="pathway">
    <text evidence="10">Carbohydrate degradation.</text>
</comment>
<feature type="binding site" evidence="10 13">
    <location>
        <position position="70"/>
    </location>
    <ligand>
        <name>a divalent metal cation</name>
        <dbReference type="ChEBI" id="CHEBI:60240"/>
    </ligand>
</feature>
<dbReference type="RefSeq" id="WP_203414482.1">
    <property type="nucleotide sequence ID" value="NZ_CP060244.1"/>
</dbReference>
<dbReference type="InterPro" id="IPR013785">
    <property type="entry name" value="Aldolase_TIM"/>
</dbReference>
<evidence type="ECO:0000256" key="7">
    <source>
        <dbReference type="ARBA" id="ARBA00013188"/>
    </source>
</evidence>
<comment type="function">
    <text evidence="10">Catalyzes the reversible epimerization of D-ribulose 5-phosphate to D-xylulose 5-phosphate.</text>
</comment>
<dbReference type="PROSITE" id="PS01086">
    <property type="entry name" value="RIBUL_P_3_EPIMER_2"/>
    <property type="match status" value="1"/>
</dbReference>
<feature type="binding site" evidence="10 13">
    <location>
        <position position="37"/>
    </location>
    <ligand>
        <name>a divalent metal cation</name>
        <dbReference type="ChEBI" id="CHEBI:60240"/>
    </ligand>
</feature>
<keyword evidence="16" id="KW-1185">Reference proteome</keyword>
<feature type="active site" description="Proton donor" evidence="10 12">
    <location>
        <position position="179"/>
    </location>
</feature>
<evidence type="ECO:0000256" key="1">
    <source>
        <dbReference type="ARBA" id="ARBA00001782"/>
    </source>
</evidence>
<accession>A0A7H1NQR1</accession>
<evidence type="ECO:0000256" key="11">
    <source>
        <dbReference type="PIRNR" id="PIRNR001461"/>
    </source>
</evidence>
<comment type="cofactor">
    <cofactor evidence="3">
        <name>Co(2+)</name>
        <dbReference type="ChEBI" id="CHEBI:48828"/>
    </cofactor>
</comment>
<evidence type="ECO:0000256" key="3">
    <source>
        <dbReference type="ARBA" id="ARBA00001941"/>
    </source>
</evidence>
<evidence type="ECO:0000256" key="4">
    <source>
        <dbReference type="ARBA" id="ARBA00001947"/>
    </source>
</evidence>
<proteinExistence type="inferred from homology"/>
<dbReference type="Gene3D" id="3.20.20.70">
    <property type="entry name" value="Aldolase class I"/>
    <property type="match status" value="1"/>
</dbReference>
<evidence type="ECO:0000256" key="9">
    <source>
        <dbReference type="ARBA" id="ARBA00023235"/>
    </source>
</evidence>
<evidence type="ECO:0000256" key="8">
    <source>
        <dbReference type="ARBA" id="ARBA00022723"/>
    </source>
</evidence>
<dbReference type="FunFam" id="3.20.20.70:FF:000004">
    <property type="entry name" value="Ribulose-phosphate 3-epimerase"/>
    <property type="match status" value="1"/>
</dbReference>
<dbReference type="InterPro" id="IPR000056">
    <property type="entry name" value="Ribul_P_3_epim-like"/>
</dbReference>
<dbReference type="CDD" id="cd00429">
    <property type="entry name" value="RPE"/>
    <property type="match status" value="1"/>
</dbReference>
<evidence type="ECO:0000256" key="10">
    <source>
        <dbReference type="HAMAP-Rule" id="MF_02227"/>
    </source>
</evidence>
<keyword evidence="9 10" id="KW-0413">Isomerase</keyword>
<protein>
    <recommendedName>
        <fullName evidence="7 10">Ribulose-phosphate 3-epimerase</fullName>
        <ecNumber evidence="7 10">5.1.3.1</ecNumber>
    </recommendedName>
</protein>
<dbReference type="HAMAP" id="MF_02227">
    <property type="entry name" value="RPE"/>
    <property type="match status" value="1"/>
</dbReference>